<dbReference type="InterPro" id="IPR001123">
    <property type="entry name" value="LeuE-type"/>
</dbReference>
<organism evidence="7 8">
    <name type="scientific">Acidovorax soli</name>
    <dbReference type="NCBI Taxonomy" id="592050"/>
    <lineage>
        <taxon>Bacteria</taxon>
        <taxon>Pseudomonadati</taxon>
        <taxon>Pseudomonadota</taxon>
        <taxon>Betaproteobacteria</taxon>
        <taxon>Burkholderiales</taxon>
        <taxon>Comamonadaceae</taxon>
        <taxon>Acidovorax</taxon>
    </lineage>
</organism>
<proteinExistence type="predicted"/>
<dbReference type="GO" id="GO:0015171">
    <property type="term" value="F:amino acid transmembrane transporter activity"/>
    <property type="evidence" value="ECO:0007669"/>
    <property type="project" value="TreeGrafter"/>
</dbReference>
<dbReference type="GO" id="GO:0005886">
    <property type="term" value="C:plasma membrane"/>
    <property type="evidence" value="ECO:0007669"/>
    <property type="project" value="UniProtKB-SubCell"/>
</dbReference>
<dbReference type="PANTHER" id="PTHR30086">
    <property type="entry name" value="ARGININE EXPORTER PROTEIN ARGO"/>
    <property type="match status" value="1"/>
</dbReference>
<dbReference type="EMBL" id="JACHLK010000014">
    <property type="protein sequence ID" value="MBB6562739.1"/>
    <property type="molecule type" value="Genomic_DNA"/>
</dbReference>
<evidence type="ECO:0000256" key="3">
    <source>
        <dbReference type="ARBA" id="ARBA00022692"/>
    </source>
</evidence>
<evidence type="ECO:0000313" key="8">
    <source>
        <dbReference type="Proteomes" id="UP000575083"/>
    </source>
</evidence>
<dbReference type="Proteomes" id="UP000575083">
    <property type="component" value="Unassembled WGS sequence"/>
</dbReference>
<evidence type="ECO:0000256" key="5">
    <source>
        <dbReference type="ARBA" id="ARBA00023136"/>
    </source>
</evidence>
<feature type="transmembrane region" description="Helical" evidence="6">
    <location>
        <begin position="147"/>
        <end position="170"/>
    </location>
</feature>
<evidence type="ECO:0000256" key="6">
    <source>
        <dbReference type="SAM" id="Phobius"/>
    </source>
</evidence>
<reference evidence="7 8" key="1">
    <citation type="submission" date="2020-08" db="EMBL/GenBank/DDBJ databases">
        <title>Functional genomics of gut bacteria from endangered species of beetles.</title>
        <authorList>
            <person name="Carlos-Shanley C."/>
        </authorList>
    </citation>
    <scope>NUCLEOTIDE SEQUENCE [LARGE SCALE GENOMIC DNA]</scope>
    <source>
        <strain evidence="7 8">S00198</strain>
    </source>
</reference>
<evidence type="ECO:0000256" key="1">
    <source>
        <dbReference type="ARBA" id="ARBA00004651"/>
    </source>
</evidence>
<sequence>MFDLSSLLQGFILGLGVFLCPGPKDVLILREALAGRPSMLLIGIGVGSDAALIALGILGLSAALSQAPSWQAAALWLGIGLLLVHGAKALRNALSPSSAPHPGPAPALSTGLRPLLLNSLLNPAAWMDTVLVIGTVGAALAPGARAGFATGAVAASLLWFCALVAGAGRVRRHMASPRTMRLLDAGVALAMLGMAAYLAWAQWQAASP</sequence>
<accession>A0A7X0UC79</accession>
<evidence type="ECO:0000313" key="7">
    <source>
        <dbReference type="EMBL" id="MBB6562739.1"/>
    </source>
</evidence>
<comment type="subcellular location">
    <subcellularLocation>
        <location evidence="1">Cell membrane</location>
        <topology evidence="1">Multi-pass membrane protein</topology>
    </subcellularLocation>
</comment>
<keyword evidence="2" id="KW-1003">Cell membrane</keyword>
<keyword evidence="8" id="KW-1185">Reference proteome</keyword>
<dbReference type="AlphaFoldDB" id="A0A7X0UC79"/>
<comment type="caution">
    <text evidence="7">The sequence shown here is derived from an EMBL/GenBank/DDBJ whole genome shotgun (WGS) entry which is preliminary data.</text>
</comment>
<feature type="transmembrane region" description="Helical" evidence="6">
    <location>
        <begin position="70"/>
        <end position="87"/>
    </location>
</feature>
<protein>
    <submittedName>
        <fullName evidence="7">L-lysine exporter family protein LysE/ArgO</fullName>
    </submittedName>
</protein>
<dbReference type="RefSeq" id="WP_184863045.1">
    <property type="nucleotide sequence ID" value="NZ_JACHLK010000014.1"/>
</dbReference>
<dbReference type="Pfam" id="PF01810">
    <property type="entry name" value="LysE"/>
    <property type="match status" value="1"/>
</dbReference>
<feature type="transmembrane region" description="Helical" evidence="6">
    <location>
        <begin position="182"/>
        <end position="203"/>
    </location>
</feature>
<gene>
    <name evidence="7" type="ORF">HNP48_005455</name>
</gene>
<name>A0A7X0UC79_9BURK</name>
<evidence type="ECO:0000256" key="2">
    <source>
        <dbReference type="ARBA" id="ARBA00022475"/>
    </source>
</evidence>
<evidence type="ECO:0000256" key="4">
    <source>
        <dbReference type="ARBA" id="ARBA00022989"/>
    </source>
</evidence>
<keyword evidence="4 6" id="KW-1133">Transmembrane helix</keyword>
<feature type="transmembrane region" description="Helical" evidence="6">
    <location>
        <begin position="6"/>
        <end position="27"/>
    </location>
</feature>
<feature type="transmembrane region" description="Helical" evidence="6">
    <location>
        <begin position="39"/>
        <end position="64"/>
    </location>
</feature>
<keyword evidence="3 6" id="KW-0812">Transmembrane</keyword>
<dbReference type="PANTHER" id="PTHR30086:SF20">
    <property type="entry name" value="ARGININE EXPORTER PROTEIN ARGO-RELATED"/>
    <property type="match status" value="1"/>
</dbReference>
<keyword evidence="5 6" id="KW-0472">Membrane</keyword>